<dbReference type="GO" id="GO:0003681">
    <property type="term" value="F:bent DNA binding"/>
    <property type="evidence" value="ECO:0007669"/>
    <property type="project" value="TreeGrafter"/>
</dbReference>
<comment type="function">
    <text evidence="8">Part of the SNAPc complex required for the transcription of both RNA polymerase II and III small-nuclear RNA genes. Binds to the proximal sequence element (PSE), a non-TATA-box basal promoter element common to these 2 types of genes. Recruits TBP and BRF2 to the U6 snRNA TATA box.</text>
</comment>
<organism evidence="11 12">
    <name type="scientific">Trichuris muris</name>
    <name type="common">Mouse whipworm</name>
    <dbReference type="NCBI Taxonomy" id="70415"/>
    <lineage>
        <taxon>Eukaryota</taxon>
        <taxon>Metazoa</taxon>
        <taxon>Ecdysozoa</taxon>
        <taxon>Nematoda</taxon>
        <taxon>Enoplea</taxon>
        <taxon>Dorylaimia</taxon>
        <taxon>Trichinellida</taxon>
        <taxon>Trichuridae</taxon>
        <taxon>Trichuris</taxon>
    </lineage>
</organism>
<evidence type="ECO:0000256" key="8">
    <source>
        <dbReference type="ARBA" id="ARBA00025193"/>
    </source>
</evidence>
<keyword evidence="6" id="KW-0804">Transcription</keyword>
<evidence type="ECO:0000256" key="3">
    <source>
        <dbReference type="ARBA" id="ARBA00013634"/>
    </source>
</evidence>
<evidence type="ECO:0000256" key="4">
    <source>
        <dbReference type="ARBA" id="ARBA00023015"/>
    </source>
</evidence>
<dbReference type="AlphaFoldDB" id="A0A5S6QKB9"/>
<evidence type="ECO:0000256" key="7">
    <source>
        <dbReference type="ARBA" id="ARBA00023242"/>
    </source>
</evidence>
<evidence type="ECO:0000256" key="1">
    <source>
        <dbReference type="ARBA" id="ARBA00004123"/>
    </source>
</evidence>
<sequence length="382" mass="43910">MDAIHKPDEKRYVTEVVSVSDFLKEAEKTMQTLPQWYFDDVDETETAANCLDCAEAEAEEALRDIDPSDLRCDDDLQITDRKAVPKSPVLDTLRSIPKEKVGNDDSYLSQLVDSMERRVNYKLLDTYRQSASAGTIADENMLGKEAILTVITAKPYDKDADVGEITRKHGIRIERVYLVLSSQKLTELRDVIFCANDCTPITKRVNNSENVNMPAKDVFTGGFFYFNGVFYNDFRKEGSIDLSIPILEWAERRSRSVGPFTTAKMEETTFKELNIRLGQPYVYVHQGNCEHLLVFSDIHFAHKSDPQDISWYPVDFTKRAKTIYHCEACQDNYARWIVHAKERLPQPTMLFCEPCFKLFCLDENDERLFDLSILPLLNSNCL</sequence>
<dbReference type="PANTHER" id="PTHR13421:SF16">
    <property type="entry name" value="SNRNA-ACTIVATING PROTEIN COMPLEX SUBUNIT 3"/>
    <property type="match status" value="1"/>
</dbReference>
<dbReference type="GO" id="GO:0001006">
    <property type="term" value="F:RNA polymerase III type 3 promoter sequence-specific DNA binding"/>
    <property type="evidence" value="ECO:0007669"/>
    <property type="project" value="TreeGrafter"/>
</dbReference>
<evidence type="ECO:0000313" key="11">
    <source>
        <dbReference type="Proteomes" id="UP000046395"/>
    </source>
</evidence>
<dbReference type="GO" id="GO:0042796">
    <property type="term" value="P:snRNA transcription by RNA polymerase III"/>
    <property type="evidence" value="ECO:0007669"/>
    <property type="project" value="TreeGrafter"/>
</dbReference>
<keyword evidence="4" id="KW-0805">Transcription regulation</keyword>
<dbReference type="Pfam" id="PF12251">
    <property type="entry name" value="SNAPC3"/>
    <property type="match status" value="1"/>
</dbReference>
<dbReference type="STRING" id="70415.A0A5S6QKB9"/>
<evidence type="ECO:0000256" key="10">
    <source>
        <dbReference type="ARBA" id="ARBA00029606"/>
    </source>
</evidence>
<dbReference type="InterPro" id="IPR022042">
    <property type="entry name" value="snRNA-activating_su3"/>
</dbReference>
<evidence type="ECO:0000256" key="2">
    <source>
        <dbReference type="ARBA" id="ARBA00010410"/>
    </source>
</evidence>
<keyword evidence="11" id="KW-1185">Reference proteome</keyword>
<dbReference type="GO" id="GO:0000978">
    <property type="term" value="F:RNA polymerase II cis-regulatory region sequence-specific DNA binding"/>
    <property type="evidence" value="ECO:0007669"/>
    <property type="project" value="TreeGrafter"/>
</dbReference>
<dbReference type="GO" id="GO:0042795">
    <property type="term" value="P:snRNA transcription by RNA polymerase II"/>
    <property type="evidence" value="ECO:0007669"/>
    <property type="project" value="TreeGrafter"/>
</dbReference>
<comment type="similarity">
    <text evidence="2">Belongs to the SNAPC3/SRD2 family.</text>
</comment>
<evidence type="ECO:0000256" key="9">
    <source>
        <dbReference type="ARBA" id="ARBA00025958"/>
    </source>
</evidence>
<dbReference type="GO" id="GO:0019185">
    <property type="term" value="C:snRNA-activating protein complex"/>
    <property type="evidence" value="ECO:0007669"/>
    <property type="project" value="TreeGrafter"/>
</dbReference>
<dbReference type="WBParaSite" id="TMUE_2000007342.2">
    <property type="protein sequence ID" value="TMUE_2000007342.2"/>
    <property type="gene ID" value="WBGene00287343"/>
</dbReference>
<dbReference type="WBParaSite" id="TMUE_2000007342.1">
    <property type="protein sequence ID" value="TMUE_2000007342.1"/>
    <property type="gene ID" value="WBGene00287343"/>
</dbReference>
<comment type="subcellular location">
    <subcellularLocation>
        <location evidence="1">Nucleus</location>
    </subcellularLocation>
</comment>
<protein>
    <recommendedName>
        <fullName evidence="3">snRNA-activating protein complex subunit 3</fullName>
    </recommendedName>
    <alternativeName>
        <fullName evidence="10">Small nuclear RNA-activating complex polypeptide 3</fullName>
    </alternativeName>
</protein>
<dbReference type="GO" id="GO:0005634">
    <property type="term" value="C:nucleus"/>
    <property type="evidence" value="ECO:0007669"/>
    <property type="project" value="UniProtKB-SubCell"/>
</dbReference>
<keyword evidence="5" id="KW-0238">DNA-binding</keyword>
<name>A0A5S6QKB9_TRIMR</name>
<dbReference type="GO" id="GO:0001046">
    <property type="term" value="F:core promoter sequence-specific DNA binding"/>
    <property type="evidence" value="ECO:0007669"/>
    <property type="project" value="TreeGrafter"/>
</dbReference>
<evidence type="ECO:0000256" key="6">
    <source>
        <dbReference type="ARBA" id="ARBA00023163"/>
    </source>
</evidence>
<comment type="subunit">
    <text evidence="9">Part of the SNAPc complex composed of 5 subunits: SNAPC1, SNAPC2, SNAPC3, SNAPC4 and SNAPC5. SNAPC3 interacts with SNAPC1.</text>
</comment>
<accession>A0A5S6QKB9</accession>
<dbReference type="Proteomes" id="UP000046395">
    <property type="component" value="Unassembled WGS sequence"/>
</dbReference>
<evidence type="ECO:0000256" key="5">
    <source>
        <dbReference type="ARBA" id="ARBA00023125"/>
    </source>
</evidence>
<dbReference type="PANTHER" id="PTHR13421">
    <property type="entry name" value="SNRNA-ACTIVATING PROTEIN COMPLEX SUBUNIT 3"/>
    <property type="match status" value="1"/>
</dbReference>
<keyword evidence="7" id="KW-0539">Nucleus</keyword>
<proteinExistence type="inferred from homology"/>
<evidence type="ECO:0000313" key="12">
    <source>
        <dbReference type="WBParaSite" id="TMUE_2000007342.1"/>
    </source>
</evidence>
<reference evidence="11" key="1">
    <citation type="submission" date="2014-03" db="EMBL/GenBank/DDBJ databases">
        <title>The whipworm genome and dual-species transcriptomics of an intimate host-pathogen interaction.</title>
        <authorList>
            <person name="Foth B.J."/>
            <person name="Tsai I.J."/>
            <person name="Reid A.J."/>
            <person name="Bancroft A.J."/>
            <person name="Nichol S."/>
            <person name="Tracey A."/>
            <person name="Holroyd N."/>
            <person name="Cotton J.A."/>
            <person name="Stanley E.J."/>
            <person name="Zarowiecki M."/>
            <person name="Liu J.Z."/>
            <person name="Huckvale T."/>
            <person name="Cooper P.J."/>
            <person name="Grencis R.K."/>
            <person name="Berriman M."/>
        </authorList>
    </citation>
    <scope>NUCLEOTIDE SEQUENCE [LARGE SCALE GENOMIC DNA]</scope>
    <source>
        <strain evidence="11">Edinburgh</strain>
    </source>
</reference>
<reference evidence="12" key="2">
    <citation type="submission" date="2019-12" db="UniProtKB">
        <authorList>
            <consortium name="WormBaseParasite"/>
        </authorList>
    </citation>
    <scope>IDENTIFICATION</scope>
</reference>